<sequence length="280" mass="30526">MKPVPTISLPDGTHIPALGQGTWKMGERAADRAREVAALQHGIDLGLTLIDTAEMYGEGGAEKIVGEAIRGQRDKIFLVSKVYPHNASKSGVVAACERSLQRLGVEQIDLYLLHWRGAPKLADTLAGFETLRDQGKIARWGVSNFDLDDMEELAALPGGDACATNQVLYNLSRRGIEFDLLPWCAQRRIPTMAYSPIDQGALAKSRKLQALAKERGATPSQIALAWLAAQPHVISIPKAVERAHIDDNRRALEIKLTSDELAALDGEFPPPKRKSPLAMI</sequence>
<dbReference type="InterPro" id="IPR036812">
    <property type="entry name" value="NAD(P)_OxRdtase_dom_sf"/>
</dbReference>
<dbReference type="PIRSF" id="PIRSF000097">
    <property type="entry name" value="AKR"/>
    <property type="match status" value="1"/>
</dbReference>
<dbReference type="Pfam" id="PF00248">
    <property type="entry name" value="Aldo_ket_red"/>
    <property type="match status" value="1"/>
</dbReference>
<dbReference type="Gene3D" id="3.20.20.100">
    <property type="entry name" value="NADP-dependent oxidoreductase domain"/>
    <property type="match status" value="1"/>
</dbReference>
<organism evidence="5 6">
    <name type="scientific">Roseiterribacter gracilis</name>
    <dbReference type="NCBI Taxonomy" id="2812848"/>
    <lineage>
        <taxon>Bacteria</taxon>
        <taxon>Pseudomonadati</taxon>
        <taxon>Pseudomonadota</taxon>
        <taxon>Alphaproteobacteria</taxon>
        <taxon>Rhodospirillales</taxon>
        <taxon>Roseiterribacteraceae</taxon>
        <taxon>Roseiterribacter</taxon>
    </lineage>
</organism>
<reference evidence="5" key="1">
    <citation type="submission" date="2021-02" db="EMBL/GenBank/DDBJ databases">
        <title>Genome sequence of Rhodospirillales sp. strain TMPK1 isolated from soil.</title>
        <authorList>
            <person name="Nakai R."/>
            <person name="Kusada H."/>
            <person name="Tamaki H."/>
        </authorList>
    </citation>
    <scope>NUCLEOTIDE SEQUENCE</scope>
    <source>
        <strain evidence="5">TMPK1</strain>
    </source>
</reference>
<name>A0A8S8XAR2_9PROT</name>
<protein>
    <submittedName>
        <fullName evidence="5">Aldo/keto reductase</fullName>
    </submittedName>
</protein>
<keyword evidence="6" id="KW-1185">Reference proteome</keyword>
<dbReference type="PANTHER" id="PTHR43638">
    <property type="entry name" value="OXIDOREDUCTASE, ALDO/KETO REDUCTASE FAMILY PROTEIN"/>
    <property type="match status" value="1"/>
</dbReference>
<feature type="binding site" evidence="2">
    <location>
        <position position="114"/>
    </location>
    <ligand>
        <name>substrate</name>
    </ligand>
</feature>
<dbReference type="Proteomes" id="UP000681075">
    <property type="component" value="Unassembled WGS sequence"/>
</dbReference>
<dbReference type="RefSeq" id="WP_420242051.1">
    <property type="nucleotide sequence ID" value="NZ_BOPV01000001.1"/>
</dbReference>
<dbReference type="InterPro" id="IPR020471">
    <property type="entry name" value="AKR"/>
</dbReference>
<dbReference type="CDD" id="cd19138">
    <property type="entry name" value="AKR_YeaE"/>
    <property type="match status" value="1"/>
</dbReference>
<comment type="caution">
    <text evidence="5">The sequence shown here is derived from an EMBL/GenBank/DDBJ whole genome shotgun (WGS) entry which is preliminary data.</text>
</comment>
<evidence type="ECO:0000256" key="1">
    <source>
        <dbReference type="PIRSR" id="PIRSR000097-1"/>
    </source>
</evidence>
<dbReference type="EMBL" id="BOPV01000001">
    <property type="protein sequence ID" value="GIL38951.1"/>
    <property type="molecule type" value="Genomic_DNA"/>
</dbReference>
<feature type="active site" description="Proton donor" evidence="1">
    <location>
        <position position="56"/>
    </location>
</feature>
<evidence type="ECO:0000256" key="2">
    <source>
        <dbReference type="PIRSR" id="PIRSR000097-2"/>
    </source>
</evidence>
<evidence type="ECO:0000313" key="6">
    <source>
        <dbReference type="Proteomes" id="UP000681075"/>
    </source>
</evidence>
<dbReference type="AlphaFoldDB" id="A0A8S8XAR2"/>
<dbReference type="SUPFAM" id="SSF51430">
    <property type="entry name" value="NAD(P)-linked oxidoreductase"/>
    <property type="match status" value="1"/>
</dbReference>
<proteinExistence type="predicted"/>
<dbReference type="GO" id="GO:0016491">
    <property type="term" value="F:oxidoreductase activity"/>
    <property type="evidence" value="ECO:0007669"/>
    <property type="project" value="InterPro"/>
</dbReference>
<dbReference type="PRINTS" id="PR00069">
    <property type="entry name" value="ALDKETRDTASE"/>
</dbReference>
<dbReference type="PANTHER" id="PTHR43638:SF3">
    <property type="entry name" value="ALDEHYDE REDUCTASE"/>
    <property type="match status" value="1"/>
</dbReference>
<evidence type="ECO:0000259" key="4">
    <source>
        <dbReference type="Pfam" id="PF00248"/>
    </source>
</evidence>
<dbReference type="InterPro" id="IPR023210">
    <property type="entry name" value="NADP_OxRdtase_dom"/>
</dbReference>
<feature type="site" description="Lowers pKa of active site Tyr" evidence="3">
    <location>
        <position position="81"/>
    </location>
</feature>
<evidence type="ECO:0000313" key="5">
    <source>
        <dbReference type="EMBL" id="GIL38951.1"/>
    </source>
</evidence>
<accession>A0A8S8XAR2</accession>
<gene>
    <name evidence="5" type="ORF">TMPK1_11880</name>
</gene>
<feature type="domain" description="NADP-dependent oxidoreductase" evidence="4">
    <location>
        <begin position="18"/>
        <end position="265"/>
    </location>
</feature>
<evidence type="ECO:0000256" key="3">
    <source>
        <dbReference type="PIRSR" id="PIRSR000097-3"/>
    </source>
</evidence>